<dbReference type="EMBL" id="JABDTM020028313">
    <property type="protein sequence ID" value="KAH0809140.1"/>
    <property type="molecule type" value="Genomic_DNA"/>
</dbReference>
<dbReference type="Gene3D" id="2.60.40.1730">
    <property type="entry name" value="tricorn interacting facor f3 domain"/>
    <property type="match status" value="1"/>
</dbReference>
<dbReference type="PANTHER" id="PTHR11533">
    <property type="entry name" value="PROTEASE M1 ZINC METALLOPROTEASE"/>
    <property type="match status" value="1"/>
</dbReference>
<sequence length="1616" mass="183572">MTSGVVSGLLNSAVASRIPTKFSNLINNAGVPTAADLENNSNQKKYTVNRKPDGLVIPKSLCTLMAIGALLLAVLVGLLVFFLVPRCSEALTPQSDSRNAAGSNGLPYNTPSTLPEVSDGSLSKVFNSPSVWSDDVDERLPRSIEPTHYRIQIKPYLSNLTTSGTVEITLNVKDEIDEIIFNAKNMEINRSSVVVKSAKSDNPLGIINQDYMTGERYRIVLDQPLNKNIMYTLELEYSGHLNNHLQGFYRSHYHETGDDSVKYLASTQFSPTDARQAFPCFDEPAFKANFSIVVGRPSNMSSLSNMPLEKSDPDSTNDGWVWDYYKTTPRMSTYLVAFVVSDLQGYGSSDRLIKMWSRRSLSIQARYAAELTPKILHFFEDYFKIKFPLPKIDMVAIPDFGYNAMENWGLITFRESAILYNEHDPDIDTKRTIATIVAHELGHQWFGNLVTPKWWNDLWLKEGFATYLQYLGTNFAEPTWQISEEFIFSETGRAFALDALPSSRPISFEVKNSRQIRQTFDELSYAKGASVVRMMNHFLGEDTFKTGLINYLQKHQYGNADRDDLFDALTEEAHRRGSLDQSVRVKDVMDSWTRQPGFPVVTAIRDTANKKLILSQKRFLLTNNLVDNSTWWVPISVATSVEETFNTQPSVWLKNEPMVTVNLNVSKWYLVNINQTGYYVVNYDEANWRFLTEDIMVLPPLIRAQLVSDSMDLARANLLDYDIPLKLVQRMALRDNSIMFVPTSVAFQKLEFLSDMLSSTPAFGLFEKFQATIFRKSYRIILDDNDYDSDLYLKQKIRKVVLKWACREVDSECAIIFHRFFREWMERKRATIPANLRYVVYCTAMRQGNVAEWQYAFNQYLKTTSVAEKNVILDALGCTTQKWLLSRYLDYLARNDSSIRIQDADRVFKSVCDNHAAHTIAFDFLRTNWNKLLTHYGEGFNIISKMVKSLPRFMNTEYQLAELIRFRSEVGSNIGTASQAFDIAIEKVRANVEWMKKSLEKKMTILEDNVIPLRSKLRLLTANQPKKQQLKRKGSFLEAPVNKRQELETMLNGYRSEQRGNGDAAHESPVATLSNMGNTCFLNSVLYTLRYAPTFLHNLHHLIGDLALVSSRLSQTKAKTSSLGRNVGAITGPSSRSTSSKDLLSLGTSNDVIPKSKVQIVTEKLHELYITMHNLEMKESNDAYQPVALLQAIREANYIFEGNHQQDAHELLVYLLDNIRETCDLLTQQVQQNPDLLTETEIIPSPNSSKIWNVRRSWKKTHKKKEKNAKEAISEEQVNGSSVTDTEDACSVDGGGDNGKKKLGYNFVAEDFEGVTLRRTKCLECESVTERKEPFYDIPVPISVKDTDYEGDISINTASEIYRKACVTSEKLCDANKYLCEKCQRYNEASRDVLFEKLPNIMVLQLKRFTTSSAGVQKVNTYLPTPLEMACFCETCCNVEDNEAPPHRYRLCCVIMHLGASMASGHYIAYVKASDHLEDYAECSRNLPKGSLSASSSEKSLNFLKYFKSRTIGGSLTDSKSILSKSMMNGVRMCKSMDCCGVKINKNVVENVVNSYPRKNGQEFFNGPEDVWLECDDESVRPITSQEFKEELSYKPNSTSTPYLLFYSKITDVPLD</sequence>
<evidence type="ECO:0000256" key="19">
    <source>
        <dbReference type="PIRSR" id="PIRSR634016-1"/>
    </source>
</evidence>
<dbReference type="GO" id="GO:0008270">
    <property type="term" value="F:zinc ion binding"/>
    <property type="evidence" value="ECO:0007669"/>
    <property type="project" value="InterPro"/>
</dbReference>
<dbReference type="FunFam" id="2.60.40.1730:FF:000012">
    <property type="entry name" value="Aminopeptidase N"/>
    <property type="match status" value="1"/>
</dbReference>
<feature type="binding site" evidence="20">
    <location>
        <position position="439"/>
    </location>
    <ligand>
        <name>Zn(2+)</name>
        <dbReference type="ChEBI" id="CHEBI:29105"/>
        <note>catalytic</note>
    </ligand>
</feature>
<evidence type="ECO:0000256" key="2">
    <source>
        <dbReference type="ARBA" id="ARBA00004609"/>
    </source>
</evidence>
<evidence type="ECO:0000256" key="6">
    <source>
        <dbReference type="ARBA" id="ARBA00022622"/>
    </source>
</evidence>
<dbReference type="InterPro" id="IPR018200">
    <property type="entry name" value="USP_CS"/>
</dbReference>
<protein>
    <recommendedName>
        <fullName evidence="24">USP domain-containing protein</fullName>
    </recommendedName>
</protein>
<evidence type="ECO:0000256" key="5">
    <source>
        <dbReference type="ARBA" id="ARBA00022475"/>
    </source>
</evidence>
<evidence type="ECO:0000313" key="26">
    <source>
        <dbReference type="Proteomes" id="UP000719412"/>
    </source>
</evidence>
<keyword evidence="8 23" id="KW-0812">Transmembrane</keyword>
<evidence type="ECO:0000256" key="1">
    <source>
        <dbReference type="ARBA" id="ARBA00004606"/>
    </source>
</evidence>
<dbReference type="SUPFAM" id="SSF63737">
    <property type="entry name" value="Leukotriene A4 hydrolase N-terminal domain"/>
    <property type="match status" value="1"/>
</dbReference>
<dbReference type="InterPro" id="IPR050344">
    <property type="entry name" value="Peptidase_M1_aminopeptidases"/>
</dbReference>
<evidence type="ECO:0000313" key="25">
    <source>
        <dbReference type="EMBL" id="KAH0809140.1"/>
    </source>
</evidence>
<accession>A0A8J6GZR9</accession>
<comment type="subcellular location">
    <subcellularLocation>
        <location evidence="2">Cell membrane</location>
        <topology evidence="2">Lipid-anchor</topology>
        <topology evidence="2">GPI-anchor</topology>
    </subcellularLocation>
    <subcellularLocation>
        <location evidence="1">Membrane</location>
        <topology evidence="1">Single-pass type II membrane protein</topology>
    </subcellularLocation>
</comment>
<keyword evidence="14" id="KW-0482">Metalloprotease</keyword>
<dbReference type="InterPro" id="IPR024571">
    <property type="entry name" value="ERAP1-like_C_dom"/>
</dbReference>
<keyword evidence="9 20" id="KW-0479">Metal-binding</keyword>
<evidence type="ECO:0000256" key="11">
    <source>
        <dbReference type="ARBA" id="ARBA00022833"/>
    </source>
</evidence>
<dbReference type="FunFam" id="1.25.50.20:FF:000001">
    <property type="entry name" value="Aminopeptidase"/>
    <property type="match status" value="1"/>
</dbReference>
<feature type="active site" description="Proton acceptor" evidence="19">
    <location>
        <position position="440"/>
    </location>
</feature>
<keyword evidence="15 23" id="KW-0472">Membrane</keyword>
<dbReference type="PROSITE" id="PS00973">
    <property type="entry name" value="USP_2"/>
    <property type="match status" value="1"/>
</dbReference>
<name>A0A8J6GZR9_TENMO</name>
<evidence type="ECO:0000256" key="12">
    <source>
        <dbReference type="ARBA" id="ARBA00022968"/>
    </source>
</evidence>
<keyword evidence="16" id="KW-1015">Disulfide bond</keyword>
<evidence type="ECO:0000259" key="24">
    <source>
        <dbReference type="PROSITE" id="PS50235"/>
    </source>
</evidence>
<keyword evidence="10" id="KW-0378">Hydrolase</keyword>
<evidence type="ECO:0000256" key="20">
    <source>
        <dbReference type="PIRSR" id="PIRSR634016-3"/>
    </source>
</evidence>
<dbReference type="PROSITE" id="PS50235">
    <property type="entry name" value="USP_3"/>
    <property type="match status" value="1"/>
</dbReference>
<dbReference type="Gene3D" id="1.25.50.20">
    <property type="match status" value="1"/>
</dbReference>
<evidence type="ECO:0000256" key="8">
    <source>
        <dbReference type="ARBA" id="ARBA00022692"/>
    </source>
</evidence>
<evidence type="ECO:0000256" key="23">
    <source>
        <dbReference type="SAM" id="Phobius"/>
    </source>
</evidence>
<evidence type="ECO:0000256" key="13">
    <source>
        <dbReference type="ARBA" id="ARBA00022989"/>
    </source>
</evidence>
<dbReference type="Proteomes" id="UP000719412">
    <property type="component" value="Unassembled WGS sequence"/>
</dbReference>
<evidence type="ECO:0000256" key="17">
    <source>
        <dbReference type="ARBA" id="ARBA00023180"/>
    </source>
</evidence>
<dbReference type="GO" id="GO:0042277">
    <property type="term" value="F:peptide binding"/>
    <property type="evidence" value="ECO:0007669"/>
    <property type="project" value="TreeGrafter"/>
</dbReference>
<keyword evidence="17" id="KW-0325">Glycoprotein</keyword>
<dbReference type="Gene3D" id="2.60.40.1910">
    <property type="match status" value="1"/>
</dbReference>
<feature type="binding site" evidence="20">
    <location>
        <position position="443"/>
    </location>
    <ligand>
        <name>Zn(2+)</name>
        <dbReference type="ChEBI" id="CHEBI:29105"/>
        <note>catalytic</note>
    </ligand>
</feature>
<evidence type="ECO:0000256" key="14">
    <source>
        <dbReference type="ARBA" id="ARBA00023049"/>
    </source>
</evidence>
<proteinExistence type="inferred from homology"/>
<dbReference type="GO" id="GO:0005886">
    <property type="term" value="C:plasma membrane"/>
    <property type="evidence" value="ECO:0007669"/>
    <property type="project" value="UniProtKB-SubCell"/>
</dbReference>
<dbReference type="SUPFAM" id="SSF54001">
    <property type="entry name" value="Cysteine proteinases"/>
    <property type="match status" value="1"/>
</dbReference>
<evidence type="ECO:0000256" key="4">
    <source>
        <dbReference type="ARBA" id="ARBA00022438"/>
    </source>
</evidence>
<dbReference type="GO" id="GO:0006508">
    <property type="term" value="P:proteolysis"/>
    <property type="evidence" value="ECO:0007669"/>
    <property type="project" value="UniProtKB-KW"/>
</dbReference>
<dbReference type="InterPro" id="IPR027268">
    <property type="entry name" value="Peptidase_M4/M1_CTD_sf"/>
</dbReference>
<dbReference type="GO" id="GO:0070006">
    <property type="term" value="F:metalloaminopeptidase activity"/>
    <property type="evidence" value="ECO:0007669"/>
    <property type="project" value="TreeGrafter"/>
</dbReference>
<evidence type="ECO:0000256" key="22">
    <source>
        <dbReference type="SAM" id="MobiDB-lite"/>
    </source>
</evidence>
<dbReference type="Gene3D" id="1.10.390.10">
    <property type="entry name" value="Neutral Protease Domain 2"/>
    <property type="match status" value="1"/>
</dbReference>
<keyword evidence="7" id="KW-0645">Protease</keyword>
<feature type="transmembrane region" description="Helical" evidence="23">
    <location>
        <begin position="61"/>
        <end position="84"/>
    </location>
</feature>
<reference evidence="25" key="1">
    <citation type="journal article" date="2020" name="J Insects Food Feed">
        <title>The yellow mealworm (Tenebrio molitor) genome: a resource for the emerging insects as food and feed industry.</title>
        <authorList>
            <person name="Eriksson T."/>
            <person name="Andere A."/>
            <person name="Kelstrup H."/>
            <person name="Emery V."/>
            <person name="Picard C."/>
        </authorList>
    </citation>
    <scope>NUCLEOTIDE SEQUENCE</scope>
    <source>
        <strain evidence="25">Stoneville</strain>
        <tissue evidence="25">Whole head</tissue>
    </source>
</reference>
<evidence type="ECO:0000256" key="21">
    <source>
        <dbReference type="PIRSR" id="PIRSR634016-4"/>
    </source>
</evidence>
<reference evidence="25" key="2">
    <citation type="submission" date="2021-08" db="EMBL/GenBank/DDBJ databases">
        <authorList>
            <person name="Eriksson T."/>
        </authorList>
    </citation>
    <scope>NUCLEOTIDE SEQUENCE</scope>
    <source>
        <strain evidence="25">Stoneville</strain>
        <tissue evidence="25">Whole head</tissue>
    </source>
</reference>
<evidence type="ECO:0000256" key="15">
    <source>
        <dbReference type="ARBA" id="ARBA00023136"/>
    </source>
</evidence>
<evidence type="ECO:0000256" key="10">
    <source>
        <dbReference type="ARBA" id="ARBA00022801"/>
    </source>
</evidence>
<dbReference type="GO" id="GO:0005615">
    <property type="term" value="C:extracellular space"/>
    <property type="evidence" value="ECO:0007669"/>
    <property type="project" value="TreeGrafter"/>
</dbReference>
<evidence type="ECO:0000256" key="7">
    <source>
        <dbReference type="ARBA" id="ARBA00022670"/>
    </source>
</evidence>
<dbReference type="InterPro" id="IPR038765">
    <property type="entry name" value="Papain-like_cys_pep_sf"/>
</dbReference>
<feature type="site" description="Transition state stabilizer" evidence="21">
    <location>
        <position position="525"/>
    </location>
</feature>
<dbReference type="InterPro" id="IPR042097">
    <property type="entry name" value="Aminopeptidase_N-like_N_sf"/>
</dbReference>
<evidence type="ECO:0000256" key="3">
    <source>
        <dbReference type="ARBA" id="ARBA00010136"/>
    </source>
</evidence>
<evidence type="ECO:0000256" key="16">
    <source>
        <dbReference type="ARBA" id="ARBA00023157"/>
    </source>
</evidence>
<dbReference type="SUPFAM" id="SSF55486">
    <property type="entry name" value="Metalloproteases ('zincins'), catalytic domain"/>
    <property type="match status" value="1"/>
</dbReference>
<feature type="region of interest" description="Disordered" evidence="22">
    <location>
        <begin position="1263"/>
        <end position="1292"/>
    </location>
</feature>
<keyword evidence="13 23" id="KW-1133">Transmembrane helix</keyword>
<dbReference type="Pfam" id="PF17900">
    <property type="entry name" value="Peptidase_M1_N"/>
    <property type="match status" value="1"/>
</dbReference>
<keyword evidence="6" id="KW-0336">GPI-anchor</keyword>
<feature type="region of interest" description="Disordered" evidence="22">
    <location>
        <begin position="93"/>
        <end position="115"/>
    </location>
</feature>
<dbReference type="Pfam" id="PF00443">
    <property type="entry name" value="UCH"/>
    <property type="match status" value="1"/>
</dbReference>
<keyword evidence="11 20" id="KW-0862">Zinc</keyword>
<evidence type="ECO:0000256" key="18">
    <source>
        <dbReference type="ARBA" id="ARBA00023288"/>
    </source>
</evidence>
<gene>
    <name evidence="25" type="ORF">GEV33_013646</name>
</gene>
<keyword evidence="18" id="KW-0449">Lipoprotein</keyword>
<dbReference type="InterPro" id="IPR001930">
    <property type="entry name" value="Peptidase_M1"/>
</dbReference>
<dbReference type="CDD" id="cd09601">
    <property type="entry name" value="M1_APN-Q_like"/>
    <property type="match status" value="1"/>
</dbReference>
<dbReference type="InterPro" id="IPR045357">
    <property type="entry name" value="Aminopeptidase_N-like_N"/>
</dbReference>
<dbReference type="PRINTS" id="PR00756">
    <property type="entry name" value="ALADIPTASE"/>
</dbReference>
<dbReference type="InterPro" id="IPR001394">
    <property type="entry name" value="Peptidase_C19_UCH"/>
</dbReference>
<dbReference type="Pfam" id="PF01433">
    <property type="entry name" value="Peptidase_M1"/>
    <property type="match status" value="1"/>
</dbReference>
<dbReference type="FunFam" id="1.10.390.10:FF:000013">
    <property type="entry name" value="Aminopeptidase N"/>
    <property type="match status" value="1"/>
</dbReference>
<organism evidence="25 26">
    <name type="scientific">Tenebrio molitor</name>
    <name type="common">Yellow mealworm beetle</name>
    <dbReference type="NCBI Taxonomy" id="7067"/>
    <lineage>
        <taxon>Eukaryota</taxon>
        <taxon>Metazoa</taxon>
        <taxon>Ecdysozoa</taxon>
        <taxon>Arthropoda</taxon>
        <taxon>Hexapoda</taxon>
        <taxon>Insecta</taxon>
        <taxon>Pterygota</taxon>
        <taxon>Neoptera</taxon>
        <taxon>Endopterygota</taxon>
        <taxon>Coleoptera</taxon>
        <taxon>Polyphaga</taxon>
        <taxon>Cucujiformia</taxon>
        <taxon>Tenebrionidae</taxon>
        <taxon>Tenebrio</taxon>
    </lineage>
</organism>
<keyword evidence="12" id="KW-0735">Signal-anchor</keyword>
<keyword evidence="26" id="KW-1185">Reference proteome</keyword>
<comment type="cofactor">
    <cofactor evidence="20">
        <name>Zn(2+)</name>
        <dbReference type="ChEBI" id="CHEBI:29105"/>
    </cofactor>
    <text evidence="20">Binds 1 zinc ion per subunit.</text>
</comment>
<dbReference type="GO" id="GO:0098552">
    <property type="term" value="C:side of membrane"/>
    <property type="evidence" value="ECO:0007669"/>
    <property type="project" value="UniProtKB-KW"/>
</dbReference>
<dbReference type="Pfam" id="PF11838">
    <property type="entry name" value="ERAP1_C"/>
    <property type="match status" value="1"/>
</dbReference>
<dbReference type="InterPro" id="IPR014782">
    <property type="entry name" value="Peptidase_M1_dom"/>
</dbReference>
<comment type="similarity">
    <text evidence="3">Belongs to the peptidase M1 family.</text>
</comment>
<dbReference type="GO" id="GO:0005737">
    <property type="term" value="C:cytoplasm"/>
    <property type="evidence" value="ECO:0007669"/>
    <property type="project" value="TreeGrafter"/>
</dbReference>
<dbReference type="InterPro" id="IPR034016">
    <property type="entry name" value="M1_APN-typ"/>
</dbReference>
<dbReference type="GO" id="GO:0043171">
    <property type="term" value="P:peptide catabolic process"/>
    <property type="evidence" value="ECO:0007669"/>
    <property type="project" value="TreeGrafter"/>
</dbReference>
<comment type="caution">
    <text evidence="25">The sequence shown here is derived from an EMBL/GenBank/DDBJ whole genome shotgun (WGS) entry which is preliminary data.</text>
</comment>
<dbReference type="GO" id="GO:0016579">
    <property type="term" value="P:protein deubiquitination"/>
    <property type="evidence" value="ECO:0007669"/>
    <property type="project" value="InterPro"/>
</dbReference>
<keyword evidence="4" id="KW-0031">Aminopeptidase</keyword>
<dbReference type="InterPro" id="IPR028889">
    <property type="entry name" value="USP"/>
</dbReference>
<feature type="domain" description="USP" evidence="24">
    <location>
        <begin position="1071"/>
        <end position="1610"/>
    </location>
</feature>
<keyword evidence="5" id="KW-1003">Cell membrane</keyword>
<dbReference type="GO" id="GO:0004843">
    <property type="term" value="F:cysteine-type deubiquitinase activity"/>
    <property type="evidence" value="ECO:0007669"/>
    <property type="project" value="InterPro"/>
</dbReference>
<feature type="binding site" evidence="20">
    <location>
        <position position="462"/>
    </location>
    <ligand>
        <name>Zn(2+)</name>
        <dbReference type="ChEBI" id="CHEBI:29105"/>
        <note>catalytic</note>
    </ligand>
</feature>
<dbReference type="PANTHER" id="PTHR11533:SF294">
    <property type="entry name" value="THYROTROPIN-RELEASING HORMONE-DEGRADING ECTOENZYME"/>
    <property type="match status" value="1"/>
</dbReference>
<evidence type="ECO:0000256" key="9">
    <source>
        <dbReference type="ARBA" id="ARBA00022723"/>
    </source>
</evidence>
<dbReference type="Gene3D" id="3.90.70.10">
    <property type="entry name" value="Cysteine proteinases"/>
    <property type="match status" value="1"/>
</dbReference>